<dbReference type="Proteomes" id="UP000694547">
    <property type="component" value="Chromosome 7"/>
</dbReference>
<dbReference type="GO" id="GO:0017128">
    <property type="term" value="F:phospholipid scramblase activity"/>
    <property type="evidence" value="ECO:0007669"/>
    <property type="project" value="InterPro"/>
</dbReference>
<keyword evidence="2" id="KW-0564">Palmitate</keyword>
<dbReference type="GO" id="GO:0005886">
    <property type="term" value="C:plasma membrane"/>
    <property type="evidence" value="ECO:0007669"/>
    <property type="project" value="TreeGrafter"/>
</dbReference>
<dbReference type="SUPFAM" id="SSF54518">
    <property type="entry name" value="Tubby C-terminal domain-like"/>
    <property type="match status" value="1"/>
</dbReference>
<dbReference type="Ensembl" id="ENSPEMT00000026499.2">
    <property type="protein sequence ID" value="ENSPEMP00000022135.2"/>
    <property type="gene ID" value="ENSPEMG00000019593.2"/>
</dbReference>
<dbReference type="Pfam" id="PF03803">
    <property type="entry name" value="Scramblase"/>
    <property type="match status" value="1"/>
</dbReference>
<proteinExistence type="inferred from homology"/>
<reference evidence="3" key="3">
    <citation type="submission" date="2025-09" db="UniProtKB">
        <authorList>
            <consortium name="Ensembl"/>
        </authorList>
    </citation>
    <scope>IDENTIFICATION</scope>
</reference>
<evidence type="ECO:0000313" key="4">
    <source>
        <dbReference type="Proteomes" id="UP000694547"/>
    </source>
</evidence>
<dbReference type="AlphaFoldDB" id="A0A8C8TT55"/>
<organism evidence="3 4">
    <name type="scientific">Peromyscus maniculatus bairdii</name>
    <name type="common">Prairie deer mouse</name>
    <dbReference type="NCBI Taxonomy" id="230844"/>
    <lineage>
        <taxon>Eukaryota</taxon>
        <taxon>Metazoa</taxon>
        <taxon>Chordata</taxon>
        <taxon>Craniata</taxon>
        <taxon>Vertebrata</taxon>
        <taxon>Euteleostomi</taxon>
        <taxon>Mammalia</taxon>
        <taxon>Eutheria</taxon>
        <taxon>Euarchontoglires</taxon>
        <taxon>Glires</taxon>
        <taxon>Rodentia</taxon>
        <taxon>Myomorpha</taxon>
        <taxon>Muroidea</taxon>
        <taxon>Cricetidae</taxon>
        <taxon>Neotominae</taxon>
        <taxon>Peromyscus</taxon>
    </lineage>
</organism>
<dbReference type="GeneTree" id="ENSGT00940000154435"/>
<name>A0A8C8TT55_PERMB</name>
<sequence>MDSYTSSELPPGLEYLIQVDHIMIHQQFEVVEAILGFETVNKYKIKDKLGQKVYYAVEESNCCARNCCGDCRSFSMRILDNSGHEVILLKRPLRCSSCFCPCCLQKMEVQAPPGVTIGYVVQNWHPCVPKFTVQNEKKQDVLKIVGPCIICSLGGNIDFKIKSLDEKIVVGRISKRWSGFLKELLTDVDNFGIQFPIDLDVKIKAVMLGACFLIDFMFFESRPNQKTLLYS</sequence>
<evidence type="ECO:0000256" key="1">
    <source>
        <dbReference type="ARBA" id="ARBA00005350"/>
    </source>
</evidence>
<dbReference type="InterPro" id="IPR025659">
    <property type="entry name" value="Tubby-like_C"/>
</dbReference>
<keyword evidence="4" id="KW-1185">Reference proteome</keyword>
<protein>
    <recommendedName>
        <fullName evidence="2">Phospholipid scramblase</fullName>
    </recommendedName>
</protein>
<reference evidence="3 4" key="1">
    <citation type="submission" date="2018-10" db="EMBL/GenBank/DDBJ databases">
        <title>Improved assembly of the deer mouse Peromyscus maniculatus genome.</title>
        <authorList>
            <person name="Lassance J.-M."/>
            <person name="Hoekstra H.E."/>
        </authorList>
    </citation>
    <scope>NUCLEOTIDE SEQUENCE [LARGE SCALE GENOMIC DNA]</scope>
</reference>
<keyword evidence="2" id="KW-0449">Lipoprotein</keyword>
<dbReference type="PANTHER" id="PTHR23248:SF32">
    <property type="entry name" value="PHOSPHOLIPID SCRAMBLASE"/>
    <property type="match status" value="1"/>
</dbReference>
<reference evidence="3" key="2">
    <citation type="submission" date="2025-08" db="UniProtKB">
        <authorList>
            <consortium name="Ensembl"/>
        </authorList>
    </citation>
    <scope>IDENTIFICATION</scope>
</reference>
<keyword evidence="2" id="KW-0106">Calcium</keyword>
<evidence type="ECO:0000256" key="2">
    <source>
        <dbReference type="RuleBase" id="RU363116"/>
    </source>
</evidence>
<comment type="similarity">
    <text evidence="1 2">Belongs to the phospholipid scramblase family.</text>
</comment>
<comment type="cofactor">
    <cofactor evidence="2">
        <name>Ca(2+)</name>
        <dbReference type="ChEBI" id="CHEBI:29108"/>
    </cofactor>
</comment>
<comment type="function">
    <text evidence="2">May mediate accelerated ATP-independent bidirectional transbilayer migration of phospholipids upon binding calcium ions that results in a loss of phospholipid asymmetry in the plasma membrane.</text>
</comment>
<dbReference type="InterPro" id="IPR005552">
    <property type="entry name" value="Scramblase"/>
</dbReference>
<dbReference type="PANTHER" id="PTHR23248">
    <property type="entry name" value="PHOSPHOLIPID SCRAMBLASE-RELATED"/>
    <property type="match status" value="1"/>
</dbReference>
<evidence type="ECO:0000313" key="3">
    <source>
        <dbReference type="Ensembl" id="ENSPEMP00000022135.2"/>
    </source>
</evidence>
<accession>A0A8C8TT55</accession>